<dbReference type="RefSeq" id="WP_163386500.1">
    <property type="nucleotide sequence ID" value="NZ_JAUFQS010000012.1"/>
</dbReference>
<dbReference type="PROSITE" id="PS51257">
    <property type="entry name" value="PROKAR_LIPOPROTEIN"/>
    <property type="match status" value="1"/>
</dbReference>
<accession>A0ABT8CAA0</accession>
<evidence type="ECO:0000313" key="3">
    <source>
        <dbReference type="Proteomes" id="UP001236663"/>
    </source>
</evidence>
<reference evidence="3" key="1">
    <citation type="journal article" date="2019" name="Int. J. Syst. Evol. Microbiol.">
        <title>The Global Catalogue of Microorganisms (GCM) 10K type strain sequencing project: providing services to taxonomists for standard genome sequencing and annotation.</title>
        <authorList>
            <consortium name="The Broad Institute Genomics Platform"/>
            <consortium name="The Broad Institute Genome Sequencing Center for Infectious Disease"/>
            <person name="Wu L."/>
            <person name="Ma J."/>
        </authorList>
    </citation>
    <scope>NUCLEOTIDE SEQUENCE [LARGE SCALE GENOMIC DNA]</scope>
    <source>
        <strain evidence="3">CECT 7706</strain>
    </source>
</reference>
<feature type="transmembrane region" description="Helical" evidence="1">
    <location>
        <begin position="146"/>
        <end position="166"/>
    </location>
</feature>
<keyword evidence="1" id="KW-0472">Membrane</keyword>
<gene>
    <name evidence="2" type="ORF">QWZ15_12700</name>
</gene>
<evidence type="ECO:0000256" key="1">
    <source>
        <dbReference type="SAM" id="Phobius"/>
    </source>
</evidence>
<keyword evidence="1" id="KW-0812">Transmembrane</keyword>
<evidence type="ECO:0000313" key="2">
    <source>
        <dbReference type="EMBL" id="MDN3688695.1"/>
    </source>
</evidence>
<dbReference type="EMBL" id="JAUFQS010000012">
    <property type="protein sequence ID" value="MDN3688695.1"/>
    <property type="molecule type" value="Genomic_DNA"/>
</dbReference>
<name>A0ABT8CAA0_9BACT</name>
<organism evidence="2 3">
    <name type="scientific">Cyclobacterium jeungdonense</name>
    <dbReference type="NCBI Taxonomy" id="708087"/>
    <lineage>
        <taxon>Bacteria</taxon>
        <taxon>Pseudomonadati</taxon>
        <taxon>Bacteroidota</taxon>
        <taxon>Cytophagia</taxon>
        <taxon>Cytophagales</taxon>
        <taxon>Cyclobacteriaceae</taxon>
        <taxon>Cyclobacterium</taxon>
    </lineage>
</organism>
<keyword evidence="1" id="KW-1133">Transmembrane helix</keyword>
<keyword evidence="3" id="KW-1185">Reference proteome</keyword>
<sequence length="169" mass="18886">MKTQSIPLNFLQSISILLLLLSSCKAPQVSTSIITKDSVIVREIPRIIEIPGQTIQSPTINIDSLVHLIQSGVKSETITNTLTYTDPDTQMQVGLLIDQLGNISAICEQQEQTIRLLEKEIERLRTIETTTEIKTQPTFWEQIKNYILIAIVILGIIALISFLRGLGVF</sequence>
<comment type="caution">
    <text evidence="2">The sequence shown here is derived from an EMBL/GenBank/DDBJ whole genome shotgun (WGS) entry which is preliminary data.</text>
</comment>
<dbReference type="Proteomes" id="UP001236663">
    <property type="component" value="Unassembled WGS sequence"/>
</dbReference>
<protein>
    <submittedName>
        <fullName evidence="2">Uncharacterized protein</fullName>
    </submittedName>
</protein>
<proteinExistence type="predicted"/>